<comment type="caution">
    <text evidence="2">The sequence shown here is derived from an EMBL/GenBank/DDBJ whole genome shotgun (WGS) entry which is preliminary data.</text>
</comment>
<reference evidence="2 3" key="1">
    <citation type="journal article" date="2016" name="Nat. Commun.">
        <title>Thousands of microbial genomes shed light on interconnected biogeochemical processes in an aquifer system.</title>
        <authorList>
            <person name="Anantharaman K."/>
            <person name="Brown C.T."/>
            <person name="Hug L.A."/>
            <person name="Sharon I."/>
            <person name="Castelle C.J."/>
            <person name="Probst A.J."/>
            <person name="Thomas B.C."/>
            <person name="Singh A."/>
            <person name="Wilkins M.J."/>
            <person name="Karaoz U."/>
            <person name="Brodie E.L."/>
            <person name="Williams K.H."/>
            <person name="Hubbard S.S."/>
            <person name="Banfield J.F."/>
        </authorList>
    </citation>
    <scope>NUCLEOTIDE SEQUENCE [LARGE SCALE GENOMIC DNA]</scope>
</reference>
<organism evidence="2 3">
    <name type="scientific">Candidatus Giovannonibacteria bacterium RIFCSPLOWO2_12_FULL_44_15</name>
    <dbReference type="NCBI Taxonomy" id="1798364"/>
    <lineage>
        <taxon>Bacteria</taxon>
        <taxon>Candidatus Giovannoniibacteriota</taxon>
    </lineage>
</organism>
<evidence type="ECO:0000259" key="1">
    <source>
        <dbReference type="Pfam" id="PF01996"/>
    </source>
</evidence>
<sequence length="247" mass="27364">MRAVPIKTKKIRARTGSIFLILDNYVQKMPEGSVLAVTSKIISLCEGRVVGARGTNKDKLVEDEAEFFLPRKLSRYKIMFAIKNGILAPSAGIDESNTDGYYVLWPKDPQKTANEIRKYLAGRFKLKRVGVIITDSKTTPLRWGTSGVSIAHSGFEALKDYIGTPDIFGRKLKMTKANIIDALAASAVLVMGEGKEQTPLAIIEDLPFVKFRSSNPSKSELLDLKISLDDDLYAPMLKAVKWRKGKA</sequence>
<dbReference type="Proteomes" id="UP000178894">
    <property type="component" value="Unassembled WGS sequence"/>
</dbReference>
<dbReference type="STRING" id="1798364.A3G54_02210"/>
<feature type="domain" description="Coenzyme F420:L-glutamate ligase-like" evidence="1">
    <location>
        <begin position="6"/>
        <end position="204"/>
    </location>
</feature>
<evidence type="ECO:0000313" key="3">
    <source>
        <dbReference type="Proteomes" id="UP000178894"/>
    </source>
</evidence>
<gene>
    <name evidence="2" type="ORF">A3G54_02210</name>
</gene>
<dbReference type="SUPFAM" id="SSF144010">
    <property type="entry name" value="CofE-like"/>
    <property type="match status" value="1"/>
</dbReference>
<accession>A0A1F5XZG3</accession>
<dbReference type="Gene3D" id="3.30.1330.100">
    <property type="entry name" value="CofE-like"/>
    <property type="match status" value="1"/>
</dbReference>
<dbReference type="Pfam" id="PF01996">
    <property type="entry name" value="F420_ligase"/>
    <property type="match status" value="1"/>
</dbReference>
<dbReference type="InterPro" id="IPR002847">
    <property type="entry name" value="F420-0_gamma-glut_ligase-dom"/>
</dbReference>
<protein>
    <recommendedName>
        <fullName evidence="1">Coenzyme F420:L-glutamate ligase-like domain-containing protein</fullName>
    </recommendedName>
</protein>
<proteinExistence type="predicted"/>
<evidence type="ECO:0000313" key="2">
    <source>
        <dbReference type="EMBL" id="OGF93288.1"/>
    </source>
</evidence>
<name>A0A1F5XZG3_9BACT</name>
<dbReference type="PANTHER" id="PTHR47917:SF1">
    <property type="entry name" value="COENZYME F420:L-GLUTAMATE LIGASE"/>
    <property type="match status" value="1"/>
</dbReference>
<dbReference type="PANTHER" id="PTHR47917">
    <property type="match status" value="1"/>
</dbReference>
<dbReference type="AlphaFoldDB" id="A0A1F5XZG3"/>
<dbReference type="EMBL" id="MFIQ01000024">
    <property type="protein sequence ID" value="OGF93288.1"/>
    <property type="molecule type" value="Genomic_DNA"/>
</dbReference>